<reference evidence="2" key="1">
    <citation type="journal article" date="2015" name="Nature">
        <title>Complex archaea that bridge the gap between prokaryotes and eukaryotes.</title>
        <authorList>
            <person name="Spang A."/>
            <person name="Saw J.H."/>
            <person name="Jorgensen S.L."/>
            <person name="Zaremba-Niedzwiedzka K."/>
            <person name="Martijn J."/>
            <person name="Lind A.E."/>
            <person name="van Eijk R."/>
            <person name="Schleper C."/>
            <person name="Guy L."/>
            <person name="Ettema T.J."/>
        </authorList>
    </citation>
    <scope>NUCLEOTIDE SEQUENCE</scope>
</reference>
<keyword evidence="1" id="KW-0472">Membrane</keyword>
<gene>
    <name evidence="2" type="ORF">LCGC14_0781860</name>
</gene>
<dbReference type="EMBL" id="LAZR01002025">
    <property type="protein sequence ID" value="KKN35629.1"/>
    <property type="molecule type" value="Genomic_DNA"/>
</dbReference>
<accession>A0A0F9PZJ4</accession>
<comment type="caution">
    <text evidence="2">The sequence shown here is derived from an EMBL/GenBank/DDBJ whole genome shotgun (WGS) entry which is preliminary data.</text>
</comment>
<keyword evidence="1" id="KW-1133">Transmembrane helix</keyword>
<dbReference type="AlphaFoldDB" id="A0A0F9PZJ4"/>
<keyword evidence="1" id="KW-0812">Transmembrane</keyword>
<name>A0A0F9PZJ4_9ZZZZ</name>
<protein>
    <submittedName>
        <fullName evidence="2">Uncharacterized protein</fullName>
    </submittedName>
</protein>
<evidence type="ECO:0000256" key="1">
    <source>
        <dbReference type="SAM" id="Phobius"/>
    </source>
</evidence>
<feature type="transmembrane region" description="Helical" evidence="1">
    <location>
        <begin position="12"/>
        <end position="37"/>
    </location>
</feature>
<sequence length="56" mass="6578">MIDTITGAIRDSYFVVMFGVFVGFGISALPIMIWRSLKTIEHWLKRWYGNEGIRRQ</sequence>
<proteinExistence type="predicted"/>
<evidence type="ECO:0000313" key="2">
    <source>
        <dbReference type="EMBL" id="KKN35629.1"/>
    </source>
</evidence>
<organism evidence="2">
    <name type="scientific">marine sediment metagenome</name>
    <dbReference type="NCBI Taxonomy" id="412755"/>
    <lineage>
        <taxon>unclassified sequences</taxon>
        <taxon>metagenomes</taxon>
        <taxon>ecological metagenomes</taxon>
    </lineage>
</organism>